<name>A0A5B9XUY7_9ALVE</name>
<dbReference type="PIRSF" id="PIRSF002161">
    <property type="entry name" value="Ribosomal_L5"/>
    <property type="match status" value="1"/>
</dbReference>
<feature type="domain" description="Large ribosomal subunit protein uL5 C-terminal" evidence="6">
    <location>
        <begin position="56"/>
        <end position="148"/>
    </location>
</feature>
<feature type="domain" description="Large ribosomal subunit protein uL5 N-terminal" evidence="5">
    <location>
        <begin position="2"/>
        <end position="52"/>
    </location>
</feature>
<sequence length="155" mass="17983">MKLYKITINLCLGNSAQNSSILTNCINYLKLITGQFPVVIYSKKSIANFKLKKNTPISLKVTLRNKLMYVFYNKIKLILIYQKNLINPGIKGSLDTFGNYNIGIKSLNIFSELYQIKGDWEKYGLDINIILKNYSYKTIKTYFIEEGILFNNNKR</sequence>
<evidence type="ECO:0000256" key="3">
    <source>
        <dbReference type="ARBA" id="ARBA00023274"/>
    </source>
</evidence>
<evidence type="ECO:0000256" key="2">
    <source>
        <dbReference type="ARBA" id="ARBA00022980"/>
    </source>
</evidence>
<gene>
    <name evidence="7" type="primary">rpl5</name>
</gene>
<evidence type="ECO:0000259" key="5">
    <source>
        <dbReference type="Pfam" id="PF00281"/>
    </source>
</evidence>
<proteinExistence type="inferred from homology"/>
<comment type="similarity">
    <text evidence="1 4">Belongs to the universal ribosomal protein uL5 family.</text>
</comment>
<evidence type="ECO:0000259" key="6">
    <source>
        <dbReference type="Pfam" id="PF00673"/>
    </source>
</evidence>
<evidence type="ECO:0000313" key="7">
    <source>
        <dbReference type="EMBL" id="QEH58580.1"/>
    </source>
</evidence>
<reference evidence="7" key="1">
    <citation type="journal article" date="2019" name="Curr. Biol.">
        <title>Multiple Independent Origins of Apicomplexan-Like Parasites.</title>
        <authorList>
            <person name="Mathur V."/>
            <person name="Kolisko M."/>
            <person name="Hehenberger E."/>
            <person name="Irwin N.A.T."/>
            <person name="Leander B.S."/>
            <person name="Kristmundsson A."/>
            <person name="Freeman M.A."/>
            <person name="Keeling P.J."/>
        </authorList>
    </citation>
    <scope>NUCLEOTIDE SEQUENCE</scope>
</reference>
<dbReference type="InterPro" id="IPR022803">
    <property type="entry name" value="Ribosomal_uL5_dom_sf"/>
</dbReference>
<evidence type="ECO:0000256" key="1">
    <source>
        <dbReference type="ARBA" id="ARBA00008553"/>
    </source>
</evidence>
<dbReference type="InterPro" id="IPR031310">
    <property type="entry name" value="Ribosomal_uL5_N"/>
</dbReference>
<dbReference type="GO" id="GO:0005840">
    <property type="term" value="C:ribosome"/>
    <property type="evidence" value="ECO:0007669"/>
    <property type="project" value="UniProtKB-KW"/>
</dbReference>
<dbReference type="InterPro" id="IPR031309">
    <property type="entry name" value="Ribosomal_uL5_C"/>
</dbReference>
<dbReference type="SUPFAM" id="SSF55282">
    <property type="entry name" value="RL5-like"/>
    <property type="match status" value="1"/>
</dbReference>
<accession>A0A5B9XUY7</accession>
<keyword evidence="2 4" id="KW-0689">Ribosomal protein</keyword>
<dbReference type="GO" id="GO:1990904">
    <property type="term" value="C:ribonucleoprotein complex"/>
    <property type="evidence" value="ECO:0007669"/>
    <property type="project" value="UniProtKB-KW"/>
</dbReference>
<dbReference type="AlphaFoldDB" id="A0A5B9XUY7"/>
<dbReference type="GO" id="GO:0006412">
    <property type="term" value="P:translation"/>
    <property type="evidence" value="ECO:0007669"/>
    <property type="project" value="InterPro"/>
</dbReference>
<dbReference type="Pfam" id="PF00281">
    <property type="entry name" value="Ribosomal_L5"/>
    <property type="match status" value="1"/>
</dbReference>
<organism evidence="7">
    <name type="scientific">Piridium sociabile</name>
    <dbReference type="NCBI Taxonomy" id="2570542"/>
    <lineage>
        <taxon>Eukaryota</taxon>
        <taxon>Sar</taxon>
        <taxon>Alveolata</taxon>
        <taxon>Colpodellida</taxon>
        <taxon>Vitrellaceae</taxon>
        <taxon>Piridium</taxon>
    </lineage>
</organism>
<dbReference type="Pfam" id="PF00673">
    <property type="entry name" value="Ribosomal_L5_C"/>
    <property type="match status" value="1"/>
</dbReference>
<dbReference type="GO" id="GO:0003735">
    <property type="term" value="F:structural constituent of ribosome"/>
    <property type="evidence" value="ECO:0007669"/>
    <property type="project" value="InterPro"/>
</dbReference>
<protein>
    <submittedName>
        <fullName evidence="7">Ribosomal protein L5</fullName>
    </submittedName>
</protein>
<dbReference type="Gene3D" id="3.30.1440.10">
    <property type="match status" value="1"/>
</dbReference>
<keyword evidence="3 4" id="KW-0687">Ribonucleoprotein</keyword>
<dbReference type="InterPro" id="IPR002132">
    <property type="entry name" value="Ribosomal_uL5"/>
</dbReference>
<dbReference type="EMBL" id="MK962129">
    <property type="protein sequence ID" value="QEH58580.1"/>
    <property type="molecule type" value="Genomic_DNA"/>
</dbReference>
<dbReference type="PANTHER" id="PTHR11994">
    <property type="entry name" value="60S RIBOSOMAL PROTEIN L11-RELATED"/>
    <property type="match status" value="1"/>
</dbReference>
<evidence type="ECO:0000256" key="4">
    <source>
        <dbReference type="RuleBase" id="RU003930"/>
    </source>
</evidence>